<dbReference type="GO" id="GO:0006338">
    <property type="term" value="P:chromatin remodeling"/>
    <property type="evidence" value="ECO:0007669"/>
    <property type="project" value="InterPro"/>
</dbReference>
<sequence>MEGFGGPRFIGLDTVVKKRRSARRPRPNAQLTFDACNISPLLSAPSLSNSRNFSTDDDGGSETFFRRKEVYLNGPSPRSLAINLAPSRKVTKDDKALQELGGYSGGGTSRGGHLLDLKYCGEGILAPAKWKSTHKVNEAIVMQSGLGKSGKDYGMDHLGEAHHITSESKLRKVKLKVGGVTRTIHAKSDLQSSSDKSSLAKPLQFLEAPRHRLKLNSQNVFDDHSPIEKGNNFQGDPWMDSGVLSFPHGTKEDFSNKAVQAGLTGKKAEPSSEPTRKSKRVPKRRVFDDVEGDYDIRHIEKLRASKVAADHVAELDDSGENGFKRPNISKISRSRNAAYEVDDEYVLSRSSKEKRKKLRQGRDSYDVDYVEEEELGSDVAPDAKRKKQNATLELAADVRTECLTTRQRALQSGKAGNGESLIEFPNGLPPAPSRKQKEKLSEVEIQAKKAEAAQRRKMQVEKQTRESEAAAIRKILGQDKKEEKKQKELEEKAKAAKSITLQPSTVRWVTGPTGTIVTFADDVGLPSFFRSKLSRFEEELGSDVAPDAKRKKQNATLELAADVRTECLTTRQRALQSGKAGNGESLIEFPNGLPPAPSRKQKEKLSEVEIQAKKAEAAQRRKMQVEKQTRESEFGGPFN</sequence>
<evidence type="ECO:0000313" key="4">
    <source>
        <dbReference type="Proteomes" id="UP000317650"/>
    </source>
</evidence>
<feature type="region of interest" description="Disordered" evidence="1">
    <location>
        <begin position="474"/>
        <end position="497"/>
    </location>
</feature>
<proteinExistence type="predicted"/>
<dbReference type="Proteomes" id="UP000317650">
    <property type="component" value="Chromosome 5"/>
</dbReference>
<name>A0A4S8JZN4_MUSBA</name>
<dbReference type="PANTHER" id="PTHR21561:SF25">
    <property type="entry name" value="OS03G0811500 PROTEIN"/>
    <property type="match status" value="1"/>
</dbReference>
<dbReference type="AlphaFoldDB" id="A0A4S8JZN4"/>
<evidence type="ECO:0000256" key="1">
    <source>
        <dbReference type="SAM" id="MobiDB-lite"/>
    </source>
</evidence>
<dbReference type="EMBL" id="PYDT01000003">
    <property type="protein sequence ID" value="THU67832.1"/>
    <property type="molecule type" value="Genomic_DNA"/>
</dbReference>
<comment type="caution">
    <text evidence="3">The sequence shown here is derived from an EMBL/GenBank/DDBJ whole genome shotgun (WGS) entry which is preliminary data.</text>
</comment>
<feature type="compositionally biased region" description="Basic and acidic residues" evidence="1">
    <location>
        <begin position="603"/>
        <end position="633"/>
    </location>
</feature>
<dbReference type="InterPro" id="IPR029523">
    <property type="entry name" value="INO80B/Ies2"/>
</dbReference>
<feature type="compositionally biased region" description="Basic and acidic residues" evidence="1">
    <location>
        <begin position="266"/>
        <end position="276"/>
    </location>
</feature>
<dbReference type="STRING" id="52838.A0A4S8JZN4"/>
<gene>
    <name evidence="3" type="ORF">C4D60_Mb05t28820</name>
</gene>
<dbReference type="GO" id="GO:0031011">
    <property type="term" value="C:Ino80 complex"/>
    <property type="evidence" value="ECO:0007669"/>
    <property type="project" value="InterPro"/>
</dbReference>
<dbReference type="InterPro" id="IPR006880">
    <property type="entry name" value="INO80B_C"/>
</dbReference>
<dbReference type="Pfam" id="PF04795">
    <property type="entry name" value="PAPA-1"/>
    <property type="match status" value="1"/>
</dbReference>
<reference evidence="3 4" key="1">
    <citation type="journal article" date="2019" name="Nat. Plants">
        <title>Genome sequencing of Musa balbisiana reveals subgenome evolution and function divergence in polyploid bananas.</title>
        <authorList>
            <person name="Yao X."/>
        </authorList>
    </citation>
    <scope>NUCLEOTIDE SEQUENCE [LARGE SCALE GENOMIC DNA]</scope>
    <source>
        <strain evidence="4">cv. DH-PKW</strain>
        <tissue evidence="3">Leaves</tissue>
    </source>
</reference>
<feature type="region of interest" description="Disordered" evidence="1">
    <location>
        <begin position="261"/>
        <end position="284"/>
    </location>
</feature>
<evidence type="ECO:0000259" key="2">
    <source>
        <dbReference type="SMART" id="SM01406"/>
    </source>
</evidence>
<organism evidence="3 4">
    <name type="scientific">Musa balbisiana</name>
    <name type="common">Banana</name>
    <dbReference type="NCBI Taxonomy" id="52838"/>
    <lineage>
        <taxon>Eukaryota</taxon>
        <taxon>Viridiplantae</taxon>
        <taxon>Streptophyta</taxon>
        <taxon>Embryophyta</taxon>
        <taxon>Tracheophyta</taxon>
        <taxon>Spermatophyta</taxon>
        <taxon>Magnoliopsida</taxon>
        <taxon>Liliopsida</taxon>
        <taxon>Zingiberales</taxon>
        <taxon>Musaceae</taxon>
        <taxon>Musa</taxon>
    </lineage>
</organism>
<feature type="domain" description="INO80 complex subunit B-like conserved region" evidence="2">
    <location>
        <begin position="444"/>
        <end position="523"/>
    </location>
</feature>
<dbReference type="SMART" id="SM01406">
    <property type="entry name" value="PAPA-1"/>
    <property type="match status" value="1"/>
</dbReference>
<feature type="compositionally biased region" description="Basic and acidic residues" evidence="1">
    <location>
        <begin position="476"/>
        <end position="494"/>
    </location>
</feature>
<evidence type="ECO:0000313" key="3">
    <source>
        <dbReference type="EMBL" id="THU67832.1"/>
    </source>
</evidence>
<feature type="region of interest" description="Disordered" evidence="1">
    <location>
        <begin position="574"/>
        <end position="639"/>
    </location>
</feature>
<protein>
    <recommendedName>
        <fullName evidence="2">INO80 complex subunit B-like conserved region domain-containing protein</fullName>
    </recommendedName>
</protein>
<dbReference type="PANTHER" id="PTHR21561">
    <property type="entry name" value="INO80 COMPLEX SUBUNIT B"/>
    <property type="match status" value="1"/>
</dbReference>
<feature type="region of interest" description="Disordered" evidence="1">
    <location>
        <begin position="410"/>
        <end position="442"/>
    </location>
</feature>
<keyword evidence="4" id="KW-1185">Reference proteome</keyword>
<accession>A0A4S8JZN4</accession>